<protein>
    <submittedName>
        <fullName evidence="2">Uncharacterized protein</fullName>
    </submittedName>
</protein>
<sequence>MNQTVIIVIGVILFALATAVLYAIGLCKKMNEEERLAEMLLNNGALRVRKYLKQHETVTEDGIGYIIEDVRAREFHSKKTAVIARGADFQKQLIEYMLRHDYIRRIKDEKGETLYTLPKKER</sequence>
<feature type="transmembrane region" description="Helical" evidence="1">
    <location>
        <begin position="6"/>
        <end position="27"/>
    </location>
</feature>
<keyword evidence="1" id="KW-1133">Transmembrane helix</keyword>
<dbReference type="Proteomes" id="UP000187404">
    <property type="component" value="Unassembled WGS sequence"/>
</dbReference>
<keyword evidence="1" id="KW-0812">Transmembrane</keyword>
<dbReference type="RefSeq" id="WP_075712299.1">
    <property type="nucleotide sequence ID" value="NZ_MJIE01000001.1"/>
</dbReference>
<dbReference type="OrthoDB" id="1681929at2"/>
<dbReference type="EMBL" id="MJIE01000001">
    <property type="protein sequence ID" value="OLR55304.1"/>
    <property type="molecule type" value="Genomic_DNA"/>
</dbReference>
<keyword evidence="3" id="KW-1185">Reference proteome</keyword>
<gene>
    <name evidence="2" type="ORF">BHK98_04025</name>
</gene>
<evidence type="ECO:0000256" key="1">
    <source>
        <dbReference type="SAM" id="Phobius"/>
    </source>
</evidence>
<proteinExistence type="predicted"/>
<evidence type="ECO:0000313" key="3">
    <source>
        <dbReference type="Proteomes" id="UP000187404"/>
    </source>
</evidence>
<comment type="caution">
    <text evidence="2">The sequence shown here is derived from an EMBL/GenBank/DDBJ whole genome shotgun (WGS) entry which is preliminary data.</text>
</comment>
<dbReference type="STRING" id="1261640.BHK98_04025"/>
<dbReference type="AlphaFoldDB" id="A0A1Q9JGP8"/>
<evidence type="ECO:0000313" key="2">
    <source>
        <dbReference type="EMBL" id="OLR55304.1"/>
    </source>
</evidence>
<organism evidence="2 3">
    <name type="scientific">Hornefia porci</name>
    <dbReference type="NCBI Taxonomy" id="2652292"/>
    <lineage>
        <taxon>Bacteria</taxon>
        <taxon>Bacillati</taxon>
        <taxon>Bacillota</taxon>
        <taxon>Clostridia</taxon>
        <taxon>Peptostreptococcales</taxon>
        <taxon>Anaerovoracaceae</taxon>
        <taxon>Hornefia</taxon>
    </lineage>
</organism>
<keyword evidence="1" id="KW-0472">Membrane</keyword>
<name>A0A1Q9JGP8_9FIRM</name>
<reference evidence="2 3" key="1">
    <citation type="journal article" date="2016" name="Appl. Environ. Microbiol.">
        <title>Function and Phylogeny of Bacterial Butyryl Coenzyme A:Acetate Transferases and Their Diversity in the Proximal Colon of Swine.</title>
        <authorList>
            <person name="Trachsel J."/>
            <person name="Bayles D.O."/>
            <person name="Looft T."/>
            <person name="Levine U.Y."/>
            <person name="Allen H.K."/>
        </authorList>
    </citation>
    <scope>NUCLEOTIDE SEQUENCE [LARGE SCALE GENOMIC DNA]</scope>
    <source>
        <strain evidence="2 3">68-3-10</strain>
    </source>
</reference>
<accession>A0A1Q9JGP8</accession>